<evidence type="ECO:0000313" key="1">
    <source>
        <dbReference type="EMBL" id="GFD55626.1"/>
    </source>
</evidence>
<organism evidence="1">
    <name type="scientific">Tanacetum cinerariifolium</name>
    <name type="common">Dalmatian daisy</name>
    <name type="synonym">Chrysanthemum cinerariifolium</name>
    <dbReference type="NCBI Taxonomy" id="118510"/>
    <lineage>
        <taxon>Eukaryota</taxon>
        <taxon>Viridiplantae</taxon>
        <taxon>Streptophyta</taxon>
        <taxon>Embryophyta</taxon>
        <taxon>Tracheophyta</taxon>
        <taxon>Spermatophyta</taxon>
        <taxon>Magnoliopsida</taxon>
        <taxon>eudicotyledons</taxon>
        <taxon>Gunneridae</taxon>
        <taxon>Pentapetalae</taxon>
        <taxon>asterids</taxon>
        <taxon>campanulids</taxon>
        <taxon>Asterales</taxon>
        <taxon>Asteraceae</taxon>
        <taxon>Asteroideae</taxon>
        <taxon>Anthemideae</taxon>
        <taxon>Anthemidinae</taxon>
        <taxon>Tanacetum</taxon>
    </lineage>
</organism>
<proteinExistence type="predicted"/>
<dbReference type="AlphaFoldDB" id="A0A699XCN1"/>
<gene>
    <name evidence="1" type="ORF">Tci_927595</name>
</gene>
<name>A0A699XCN1_TANCI</name>
<reference evidence="1" key="1">
    <citation type="journal article" date="2019" name="Sci. Rep.">
        <title>Draft genome of Tanacetum cinerariifolium, the natural source of mosquito coil.</title>
        <authorList>
            <person name="Yamashiro T."/>
            <person name="Shiraishi A."/>
            <person name="Satake H."/>
            <person name="Nakayama K."/>
        </authorList>
    </citation>
    <scope>NUCLEOTIDE SEQUENCE</scope>
</reference>
<feature type="non-terminal residue" evidence="1">
    <location>
        <position position="1"/>
    </location>
</feature>
<protein>
    <submittedName>
        <fullName evidence="1">Uncharacterized protein</fullName>
    </submittedName>
</protein>
<accession>A0A699XCN1</accession>
<sequence length="55" mass="6179">GSRGCSGSVAYPVAWRNLGCGPGLPELRHRHHRERQWQYVGHPDVQPGQATGRFR</sequence>
<comment type="caution">
    <text evidence="1">The sequence shown here is derived from an EMBL/GenBank/DDBJ whole genome shotgun (WGS) entry which is preliminary data.</text>
</comment>
<dbReference type="EMBL" id="BKCJ011819866">
    <property type="protein sequence ID" value="GFD55626.1"/>
    <property type="molecule type" value="Genomic_DNA"/>
</dbReference>